<feature type="region of interest" description="Disordered" evidence="1">
    <location>
        <begin position="55"/>
        <end position="86"/>
    </location>
</feature>
<organism evidence="2 3">
    <name type="scientific">Trichonephila clavipes</name>
    <name type="common">Golden silk orbweaver</name>
    <name type="synonym">Nephila clavipes</name>
    <dbReference type="NCBI Taxonomy" id="2585209"/>
    <lineage>
        <taxon>Eukaryota</taxon>
        <taxon>Metazoa</taxon>
        <taxon>Ecdysozoa</taxon>
        <taxon>Arthropoda</taxon>
        <taxon>Chelicerata</taxon>
        <taxon>Arachnida</taxon>
        <taxon>Araneae</taxon>
        <taxon>Araneomorphae</taxon>
        <taxon>Entelegynae</taxon>
        <taxon>Araneoidea</taxon>
        <taxon>Nephilidae</taxon>
        <taxon>Trichonephila</taxon>
    </lineage>
</organism>
<gene>
    <name evidence="2" type="ORF">TNCV_1997491</name>
</gene>
<keyword evidence="3" id="KW-1185">Reference proteome</keyword>
<feature type="compositionally biased region" description="Polar residues" evidence="1">
    <location>
        <begin position="75"/>
        <end position="86"/>
    </location>
</feature>
<evidence type="ECO:0000313" key="2">
    <source>
        <dbReference type="EMBL" id="GFX97017.1"/>
    </source>
</evidence>
<protein>
    <submittedName>
        <fullName evidence="2">Uncharacterized protein</fullName>
    </submittedName>
</protein>
<comment type="caution">
    <text evidence="2">The sequence shown here is derived from an EMBL/GenBank/DDBJ whole genome shotgun (WGS) entry which is preliminary data.</text>
</comment>
<reference evidence="2" key="1">
    <citation type="submission" date="2020-08" db="EMBL/GenBank/DDBJ databases">
        <title>Multicomponent nature underlies the extraordinary mechanical properties of spider dragline silk.</title>
        <authorList>
            <person name="Kono N."/>
            <person name="Nakamura H."/>
            <person name="Mori M."/>
            <person name="Yoshida Y."/>
            <person name="Ohtoshi R."/>
            <person name="Malay A.D."/>
            <person name="Moran D.A.P."/>
            <person name="Tomita M."/>
            <person name="Numata K."/>
            <person name="Arakawa K."/>
        </authorList>
    </citation>
    <scope>NUCLEOTIDE SEQUENCE</scope>
</reference>
<dbReference type="EMBL" id="BMAU01021195">
    <property type="protein sequence ID" value="GFX97017.1"/>
    <property type="molecule type" value="Genomic_DNA"/>
</dbReference>
<evidence type="ECO:0000256" key="1">
    <source>
        <dbReference type="SAM" id="MobiDB-lite"/>
    </source>
</evidence>
<sequence>MTDRRTSEHLFIDVTGTSRNITSRVIERDTSGEIYYFLEDSRGFRTRQHGCQLRQNGRQSHQIGHQIGHQKRCQRGSTAKISPSSH</sequence>
<dbReference type="Proteomes" id="UP000887159">
    <property type="component" value="Unassembled WGS sequence"/>
</dbReference>
<accession>A0A8X6RY04</accession>
<evidence type="ECO:0000313" key="3">
    <source>
        <dbReference type="Proteomes" id="UP000887159"/>
    </source>
</evidence>
<dbReference type="AlphaFoldDB" id="A0A8X6RY04"/>
<name>A0A8X6RY04_TRICX</name>
<proteinExistence type="predicted"/>